<dbReference type="InterPro" id="IPR050250">
    <property type="entry name" value="Macrolide_Exporter_MacB"/>
</dbReference>
<feature type="domain" description="ABC3 transporter permease C-terminal" evidence="7">
    <location>
        <begin position="295"/>
        <end position="410"/>
    </location>
</feature>
<feature type="transmembrane region" description="Helical" evidence="6">
    <location>
        <begin position="21"/>
        <end position="42"/>
    </location>
</feature>
<comment type="subcellular location">
    <subcellularLocation>
        <location evidence="1">Cell membrane</location>
        <topology evidence="1">Multi-pass membrane protein</topology>
    </subcellularLocation>
</comment>
<feature type="transmembrane region" description="Helical" evidence="6">
    <location>
        <begin position="675"/>
        <end position="699"/>
    </location>
</feature>
<keyword evidence="2" id="KW-1003">Cell membrane</keyword>
<evidence type="ECO:0000313" key="10">
    <source>
        <dbReference type="Proteomes" id="UP001324380"/>
    </source>
</evidence>
<feature type="transmembrane region" description="Helical" evidence="6">
    <location>
        <begin position="711"/>
        <end position="739"/>
    </location>
</feature>
<evidence type="ECO:0000256" key="2">
    <source>
        <dbReference type="ARBA" id="ARBA00022475"/>
    </source>
</evidence>
<dbReference type="PANTHER" id="PTHR30572:SF18">
    <property type="entry name" value="ABC-TYPE MACROLIDE FAMILY EXPORT SYSTEM PERMEASE COMPONENT 2"/>
    <property type="match status" value="1"/>
</dbReference>
<dbReference type="EMBL" id="CP139558">
    <property type="protein sequence ID" value="WPU93921.1"/>
    <property type="molecule type" value="Genomic_DNA"/>
</dbReference>
<keyword evidence="4 6" id="KW-1133">Transmembrane helix</keyword>
<dbReference type="Proteomes" id="UP001324380">
    <property type="component" value="Chromosome"/>
</dbReference>
<keyword evidence="5 6" id="KW-0472">Membrane</keyword>
<keyword evidence="3 6" id="KW-0812">Transmembrane</keyword>
<feature type="domain" description="MacB-like periplasmic core" evidence="8">
    <location>
        <begin position="20"/>
        <end position="242"/>
    </location>
</feature>
<protein>
    <submittedName>
        <fullName evidence="9">ABC transporter permease</fullName>
    </submittedName>
</protein>
<proteinExistence type="predicted"/>
<evidence type="ECO:0000259" key="7">
    <source>
        <dbReference type="Pfam" id="PF02687"/>
    </source>
</evidence>
<evidence type="ECO:0000256" key="1">
    <source>
        <dbReference type="ARBA" id="ARBA00004651"/>
    </source>
</evidence>
<evidence type="ECO:0000259" key="8">
    <source>
        <dbReference type="Pfam" id="PF12704"/>
    </source>
</evidence>
<name>A0ABZ0TMF6_9SPHI</name>
<dbReference type="InterPro" id="IPR003838">
    <property type="entry name" value="ABC3_permease_C"/>
</dbReference>
<accession>A0ABZ0TMF6</accession>
<evidence type="ECO:0000256" key="4">
    <source>
        <dbReference type="ARBA" id="ARBA00022989"/>
    </source>
</evidence>
<feature type="domain" description="ABC3 transporter permease C-terminal" evidence="7">
    <location>
        <begin position="678"/>
        <end position="787"/>
    </location>
</feature>
<dbReference type="Pfam" id="PF12704">
    <property type="entry name" value="MacB_PCD"/>
    <property type="match status" value="2"/>
</dbReference>
<feature type="transmembrane region" description="Helical" evidence="6">
    <location>
        <begin position="340"/>
        <end position="362"/>
    </location>
</feature>
<gene>
    <name evidence="9" type="ORF">SNE25_00085</name>
</gene>
<dbReference type="Pfam" id="PF02687">
    <property type="entry name" value="FtsX"/>
    <property type="match status" value="2"/>
</dbReference>
<feature type="transmembrane region" description="Helical" evidence="6">
    <location>
        <begin position="759"/>
        <end position="784"/>
    </location>
</feature>
<sequence length="798" mass="89554">MLKNYLKIAWRNLVKNKVHSFINVAGLSVGMAVAMLIGLWIWDEVSFNKYFKNYDRIVQVWQNQTFNGVVGSQTAMPIPLGLKLRESYMSDFKYVVLSTWTMEHIITNGDKKFTKLGNYVQPEMPDLLTLKMLKGTRAGLKDMSSIMLSESLAKTLFGGADPLNKTLKIDNQWVVKVTGVYEDMPNNTEFREVTFFAPWDLYMSTMPWLKRAATRWGNNSWQVFAQLAPNANADKVSAKIKDLKLKNIAAQGDKLGADFKPAVFLHPMNKWHLYSEFKNGVNTGGAIQFVWMFGIIGVFVLLLACINFMNLSTARSEKRAKEVGIRKAIGSQRIQLIGQFFMESLLIVAFAFVFSIVLVMLTLPWFNGVADKKMVVLWNNPWFWILGLVFSLISGLIAGSYPALYLSSFKPIKVLKGTFKVGRLAAIPRKVLVVLQFSVSVTLIIGTIIVFRQIQFAKNRPIGYSREGLVYMVQKTSDIHNHYVAFKDELIKSGAVIETAESGSPVTGVWSNNSGFDWRGKPPGMLDDFATVGITPDFGKTVGWQFKDGRDFSTAFLTDSTGVVINEAAAKFMNFKNPVGEIITTDGKPYHVIGLIKDMLMSSPYEPVKQTFFFLDKDPQGVVTIRINPKMSTRDALEKIAAIHQKYSPASPFDYKFADEEYAKKFDGETRIGKLASFFAMLAIFISCLGLFGMATFMAEQRVKEIGVRKVLGASVFNLWQLLSVDFVVLVIISFIIASPVSYYFMHGWLQGYTYRSQISWWIFGVSAVGAIIITLVTVSFQAIKAALANPVKSLRSE</sequence>
<keyword evidence="10" id="KW-1185">Reference proteome</keyword>
<feature type="transmembrane region" description="Helical" evidence="6">
    <location>
        <begin position="382"/>
        <end position="406"/>
    </location>
</feature>
<evidence type="ECO:0000256" key="6">
    <source>
        <dbReference type="SAM" id="Phobius"/>
    </source>
</evidence>
<evidence type="ECO:0000313" key="9">
    <source>
        <dbReference type="EMBL" id="WPU93921.1"/>
    </source>
</evidence>
<feature type="transmembrane region" description="Helical" evidence="6">
    <location>
        <begin position="431"/>
        <end position="451"/>
    </location>
</feature>
<evidence type="ECO:0000256" key="3">
    <source>
        <dbReference type="ARBA" id="ARBA00022692"/>
    </source>
</evidence>
<feature type="domain" description="MacB-like periplasmic core" evidence="8">
    <location>
        <begin position="438"/>
        <end position="602"/>
    </location>
</feature>
<dbReference type="RefSeq" id="WP_321563050.1">
    <property type="nucleotide sequence ID" value="NZ_CP139558.1"/>
</dbReference>
<reference evidence="9 10" key="1">
    <citation type="submission" date="2023-11" db="EMBL/GenBank/DDBJ databases">
        <title>Analysis of the Genomes of Mucilaginibacter gossypii cycad 4 and M. sabulilitoris SNA2: microbes with the potential for plant growth promotion.</title>
        <authorList>
            <person name="Hirsch A.M."/>
            <person name="Humm E."/>
            <person name="Rubbi M."/>
            <person name="Del Vecchio G."/>
            <person name="Ha S.M."/>
            <person name="Pellegrini M."/>
            <person name="Gunsalus R.P."/>
        </authorList>
    </citation>
    <scope>NUCLEOTIDE SEQUENCE [LARGE SCALE GENOMIC DNA]</scope>
    <source>
        <strain evidence="9 10">SNA2</strain>
    </source>
</reference>
<organism evidence="9 10">
    <name type="scientific">Mucilaginibacter sabulilitoris</name>
    <dbReference type="NCBI Taxonomy" id="1173583"/>
    <lineage>
        <taxon>Bacteria</taxon>
        <taxon>Pseudomonadati</taxon>
        <taxon>Bacteroidota</taxon>
        <taxon>Sphingobacteriia</taxon>
        <taxon>Sphingobacteriales</taxon>
        <taxon>Sphingobacteriaceae</taxon>
        <taxon>Mucilaginibacter</taxon>
    </lineage>
</organism>
<dbReference type="InterPro" id="IPR025857">
    <property type="entry name" value="MacB_PCD"/>
</dbReference>
<evidence type="ECO:0000256" key="5">
    <source>
        <dbReference type="ARBA" id="ARBA00023136"/>
    </source>
</evidence>
<dbReference type="PANTHER" id="PTHR30572">
    <property type="entry name" value="MEMBRANE COMPONENT OF TRANSPORTER-RELATED"/>
    <property type="match status" value="1"/>
</dbReference>
<feature type="transmembrane region" description="Helical" evidence="6">
    <location>
        <begin position="289"/>
        <end position="311"/>
    </location>
</feature>